<gene>
    <name evidence="8" type="primary">ACYP2</name>
    <name evidence="8" type="ORF">EVAR_59763_1</name>
</gene>
<keyword evidence="3" id="KW-0378">Hydrolase</keyword>
<evidence type="ECO:0000256" key="5">
    <source>
        <dbReference type="PROSITE-ProRule" id="PRU00520"/>
    </source>
</evidence>
<sequence length="103" mass="11416">MQHLIHRCGRNPKYTKQQADKLELRGWCKNTSQGTVLGHVQGPSEKVDAIIFEGQTSLRVLEIRWSSPAINIGNSRGVTSTLRGFLGKNAISDGTGVGRWRNE</sequence>
<name>A0A4C1ZEZ8_EUMVA</name>
<evidence type="ECO:0000256" key="6">
    <source>
        <dbReference type="RuleBase" id="RU004168"/>
    </source>
</evidence>
<dbReference type="InterPro" id="IPR020456">
    <property type="entry name" value="Acylphosphatase"/>
</dbReference>
<dbReference type="InterPro" id="IPR001792">
    <property type="entry name" value="Acylphosphatase-like_dom"/>
</dbReference>
<dbReference type="PANTHER" id="PTHR10029:SF3">
    <property type="entry name" value="ACYLPHOSPHATASE-RELATED"/>
    <property type="match status" value="1"/>
</dbReference>
<dbReference type="GO" id="GO:0003998">
    <property type="term" value="F:acylphosphatase activity"/>
    <property type="evidence" value="ECO:0007669"/>
    <property type="project" value="UniProtKB-EC"/>
</dbReference>
<dbReference type="EMBL" id="BGZK01001836">
    <property type="protein sequence ID" value="GBP87106.1"/>
    <property type="molecule type" value="Genomic_DNA"/>
</dbReference>
<dbReference type="OrthoDB" id="7961613at2759"/>
<dbReference type="SUPFAM" id="SSF54975">
    <property type="entry name" value="Acylphosphatase/BLUF domain-like"/>
    <property type="match status" value="1"/>
</dbReference>
<dbReference type="PANTHER" id="PTHR10029">
    <property type="entry name" value="ACYLPHOSPHATASE"/>
    <property type="match status" value="1"/>
</dbReference>
<dbReference type="Proteomes" id="UP000299102">
    <property type="component" value="Unassembled WGS sequence"/>
</dbReference>
<dbReference type="EC" id="3.6.1.7" evidence="2"/>
<keyword evidence="9" id="KW-1185">Reference proteome</keyword>
<proteinExistence type="inferred from homology"/>
<dbReference type="AlphaFoldDB" id="A0A4C1ZEZ8"/>
<accession>A0A4C1ZEZ8</accession>
<dbReference type="Pfam" id="PF00708">
    <property type="entry name" value="Acylphosphatase"/>
    <property type="match status" value="1"/>
</dbReference>
<dbReference type="InterPro" id="IPR036046">
    <property type="entry name" value="Acylphosphatase-like_dom_sf"/>
</dbReference>
<evidence type="ECO:0000256" key="1">
    <source>
        <dbReference type="ARBA" id="ARBA00005614"/>
    </source>
</evidence>
<evidence type="ECO:0000259" key="7">
    <source>
        <dbReference type="PROSITE" id="PS51160"/>
    </source>
</evidence>
<comment type="caution">
    <text evidence="8">The sequence shown here is derived from an EMBL/GenBank/DDBJ whole genome shotgun (WGS) entry which is preliminary data.</text>
</comment>
<evidence type="ECO:0000313" key="9">
    <source>
        <dbReference type="Proteomes" id="UP000299102"/>
    </source>
</evidence>
<reference evidence="8 9" key="1">
    <citation type="journal article" date="2019" name="Commun. Biol.">
        <title>The bagworm genome reveals a unique fibroin gene that provides high tensile strength.</title>
        <authorList>
            <person name="Kono N."/>
            <person name="Nakamura H."/>
            <person name="Ohtoshi R."/>
            <person name="Tomita M."/>
            <person name="Numata K."/>
            <person name="Arakawa K."/>
        </authorList>
    </citation>
    <scope>NUCLEOTIDE SEQUENCE [LARGE SCALE GENOMIC DNA]</scope>
</reference>
<evidence type="ECO:0000313" key="8">
    <source>
        <dbReference type="EMBL" id="GBP87106.1"/>
    </source>
</evidence>
<comment type="catalytic activity">
    <reaction evidence="4">
        <text>an acyl phosphate + H2O = a carboxylate + phosphate + H(+)</text>
        <dbReference type="Rhea" id="RHEA:14965"/>
        <dbReference type="ChEBI" id="CHEBI:15377"/>
        <dbReference type="ChEBI" id="CHEBI:15378"/>
        <dbReference type="ChEBI" id="CHEBI:29067"/>
        <dbReference type="ChEBI" id="CHEBI:43474"/>
        <dbReference type="ChEBI" id="CHEBI:59918"/>
        <dbReference type="EC" id="3.6.1.7"/>
    </reaction>
</comment>
<organism evidence="8 9">
    <name type="scientific">Eumeta variegata</name>
    <name type="common">Bagworm moth</name>
    <name type="synonym">Eumeta japonica</name>
    <dbReference type="NCBI Taxonomy" id="151549"/>
    <lineage>
        <taxon>Eukaryota</taxon>
        <taxon>Metazoa</taxon>
        <taxon>Ecdysozoa</taxon>
        <taxon>Arthropoda</taxon>
        <taxon>Hexapoda</taxon>
        <taxon>Insecta</taxon>
        <taxon>Pterygota</taxon>
        <taxon>Neoptera</taxon>
        <taxon>Endopterygota</taxon>
        <taxon>Lepidoptera</taxon>
        <taxon>Glossata</taxon>
        <taxon>Ditrysia</taxon>
        <taxon>Tineoidea</taxon>
        <taxon>Psychidae</taxon>
        <taxon>Oiketicinae</taxon>
        <taxon>Eumeta</taxon>
    </lineage>
</organism>
<evidence type="ECO:0000256" key="2">
    <source>
        <dbReference type="ARBA" id="ARBA00012150"/>
    </source>
</evidence>
<dbReference type="Gene3D" id="3.30.70.100">
    <property type="match status" value="1"/>
</dbReference>
<protein>
    <recommendedName>
        <fullName evidence="2">acylphosphatase</fullName>
        <ecNumber evidence="2">3.6.1.7</ecNumber>
    </recommendedName>
</protein>
<comment type="caution">
    <text evidence="5">Lacks conserved residue(s) required for the propagation of feature annotation.</text>
</comment>
<evidence type="ECO:0000256" key="3">
    <source>
        <dbReference type="ARBA" id="ARBA00022801"/>
    </source>
</evidence>
<dbReference type="PROSITE" id="PS51160">
    <property type="entry name" value="ACYLPHOSPHATASE_3"/>
    <property type="match status" value="1"/>
</dbReference>
<dbReference type="PROSITE" id="PS00151">
    <property type="entry name" value="ACYLPHOSPHATASE_2"/>
    <property type="match status" value="1"/>
</dbReference>
<dbReference type="InterPro" id="IPR017968">
    <property type="entry name" value="Acylphosphatase_CS"/>
</dbReference>
<comment type="similarity">
    <text evidence="1 6">Belongs to the acylphosphatase family.</text>
</comment>
<evidence type="ECO:0000256" key="4">
    <source>
        <dbReference type="ARBA" id="ARBA00047645"/>
    </source>
</evidence>
<feature type="domain" description="Acylphosphatase-like" evidence="7">
    <location>
        <begin position="1"/>
        <end position="51"/>
    </location>
</feature>